<dbReference type="InterPro" id="IPR004170">
    <property type="entry name" value="WWE_dom"/>
</dbReference>
<dbReference type="SUPFAM" id="SSF57850">
    <property type="entry name" value="RING/U-box"/>
    <property type="match status" value="1"/>
</dbReference>
<dbReference type="PROSITE" id="PS50089">
    <property type="entry name" value="ZF_RING_2"/>
    <property type="match status" value="1"/>
</dbReference>
<evidence type="ECO:0000256" key="4">
    <source>
        <dbReference type="PROSITE-ProRule" id="PRU00175"/>
    </source>
</evidence>
<protein>
    <recommendedName>
        <fullName evidence="9">RING-type domain-containing protein</fullName>
    </recommendedName>
</protein>
<keyword evidence="2 4" id="KW-0863">Zinc-finger</keyword>
<dbReference type="EMBL" id="HBNR01047044">
    <property type="protein sequence ID" value="CAE4608814.1"/>
    <property type="molecule type" value="Transcribed_RNA"/>
</dbReference>
<sequence length="637" mass="68164">MPWPLSFLLRKRGDARVPLLLTNQRPVWLPRPLWLLKPWWFLYRCTLRALGYSTATDDDPAAAGQIAEEGGLQREPALLLAPPLPPPDASPLDIAEGGWLLIDRPEGDPRASPRGDGEVRSQRTAWVSLDPVRGRLDVYPRAVSARIETAFERGEATVELGCFGASVHFDAEGAGCHLQRTAGGRRDVFRFTFAQDDETEVVVPVHRPGRAWRVLHALDDGGHPPPGAEVRTVAAGRDILDPTLPDQVHEPSLSSTAPAVEATAAASSGATGGDAVSSGLSTVNASHEAERWALWVSIDPRTGRVMPYPAEVARQLEVAQNRGESTVTLGAAFFNATVHMEDRPYQRTARGRRDVRRLLLARPGVSATVRVALGPRGWRSADSAELSGTEPEATEEHAVATSSDVLVDLALAESADPAAEISASSPPRPSAPELALFEGGAATGGNPSAASPADASAGTAGGGALEALWEWCRRDGQHAAAAHTLSAEAWGVYSREQNSDIEAAFQAGRSDAEVSVGIRTYRVVFGPEAGFARQVDEVLHKRRLVRRRLVSHEESSRALDPVAPQVARDQESCPICCANFAESAAMPVLELPGCQHVFHTACAQQLADSASPCPCCRADVDWVALGLAARHHRRSRG</sequence>
<evidence type="ECO:0000259" key="7">
    <source>
        <dbReference type="PROSITE" id="PS50918"/>
    </source>
</evidence>
<dbReference type="AlphaFoldDB" id="A0A7S4RB00"/>
<dbReference type="PANTHER" id="PTHR14155">
    <property type="entry name" value="RING FINGER DOMAIN-CONTAINING"/>
    <property type="match status" value="1"/>
</dbReference>
<gene>
    <name evidence="8" type="ORF">AMON00008_LOCUS32750</name>
</gene>
<evidence type="ECO:0000313" key="8">
    <source>
        <dbReference type="EMBL" id="CAE4608814.1"/>
    </source>
</evidence>
<dbReference type="SMART" id="SM00184">
    <property type="entry name" value="RING"/>
    <property type="match status" value="1"/>
</dbReference>
<evidence type="ECO:0000256" key="2">
    <source>
        <dbReference type="ARBA" id="ARBA00022771"/>
    </source>
</evidence>
<name>A0A7S4RB00_9DINO</name>
<feature type="region of interest" description="Disordered" evidence="5">
    <location>
        <begin position="417"/>
        <end position="459"/>
    </location>
</feature>
<evidence type="ECO:0000259" key="6">
    <source>
        <dbReference type="PROSITE" id="PS50089"/>
    </source>
</evidence>
<feature type="domain" description="WWE" evidence="7">
    <location>
        <begin position="454"/>
        <end position="547"/>
    </location>
</feature>
<keyword evidence="1" id="KW-0479">Metal-binding</keyword>
<dbReference type="PROSITE" id="PS50918">
    <property type="entry name" value="WWE"/>
    <property type="match status" value="1"/>
</dbReference>
<reference evidence="8" key="1">
    <citation type="submission" date="2021-01" db="EMBL/GenBank/DDBJ databases">
        <authorList>
            <person name="Corre E."/>
            <person name="Pelletier E."/>
            <person name="Niang G."/>
            <person name="Scheremetjew M."/>
            <person name="Finn R."/>
            <person name="Kale V."/>
            <person name="Holt S."/>
            <person name="Cochrane G."/>
            <person name="Meng A."/>
            <person name="Brown T."/>
            <person name="Cohen L."/>
        </authorList>
    </citation>
    <scope>NUCLEOTIDE SEQUENCE</scope>
    <source>
        <strain evidence="8">CCMP3105</strain>
    </source>
</reference>
<feature type="compositionally biased region" description="Low complexity" evidence="5">
    <location>
        <begin position="444"/>
        <end position="458"/>
    </location>
</feature>
<feature type="region of interest" description="Disordered" evidence="5">
    <location>
        <begin position="243"/>
        <end position="280"/>
    </location>
</feature>
<feature type="domain" description="RING-type" evidence="6">
    <location>
        <begin position="573"/>
        <end position="617"/>
    </location>
</feature>
<dbReference type="PANTHER" id="PTHR14155:SF627">
    <property type="entry name" value="OS06G0192800 PROTEIN"/>
    <property type="match status" value="1"/>
</dbReference>
<dbReference type="InterPro" id="IPR053238">
    <property type="entry name" value="RING-H2_zinc_finger"/>
</dbReference>
<accession>A0A7S4RB00</accession>
<evidence type="ECO:0000256" key="1">
    <source>
        <dbReference type="ARBA" id="ARBA00022723"/>
    </source>
</evidence>
<proteinExistence type="predicted"/>
<dbReference type="InterPro" id="IPR001841">
    <property type="entry name" value="Znf_RING"/>
</dbReference>
<feature type="compositionally biased region" description="Low complexity" evidence="5">
    <location>
        <begin position="417"/>
        <end position="435"/>
    </location>
</feature>
<dbReference type="Pfam" id="PF13639">
    <property type="entry name" value="zf-RING_2"/>
    <property type="match status" value="1"/>
</dbReference>
<organism evidence="8">
    <name type="scientific">Alexandrium monilatum</name>
    <dbReference type="NCBI Taxonomy" id="311494"/>
    <lineage>
        <taxon>Eukaryota</taxon>
        <taxon>Sar</taxon>
        <taxon>Alveolata</taxon>
        <taxon>Dinophyceae</taxon>
        <taxon>Gonyaulacales</taxon>
        <taxon>Pyrocystaceae</taxon>
        <taxon>Alexandrium</taxon>
    </lineage>
</organism>
<feature type="compositionally biased region" description="Low complexity" evidence="5">
    <location>
        <begin position="254"/>
        <end position="279"/>
    </location>
</feature>
<dbReference type="GO" id="GO:0008270">
    <property type="term" value="F:zinc ion binding"/>
    <property type="evidence" value="ECO:0007669"/>
    <property type="project" value="UniProtKB-KW"/>
</dbReference>
<dbReference type="Gene3D" id="3.30.40.10">
    <property type="entry name" value="Zinc/RING finger domain, C3HC4 (zinc finger)"/>
    <property type="match status" value="1"/>
</dbReference>
<feature type="region of interest" description="Disordered" evidence="5">
    <location>
        <begin position="380"/>
        <end position="399"/>
    </location>
</feature>
<dbReference type="InterPro" id="IPR013083">
    <property type="entry name" value="Znf_RING/FYVE/PHD"/>
</dbReference>
<evidence type="ECO:0000256" key="5">
    <source>
        <dbReference type="SAM" id="MobiDB-lite"/>
    </source>
</evidence>
<evidence type="ECO:0000256" key="3">
    <source>
        <dbReference type="ARBA" id="ARBA00022833"/>
    </source>
</evidence>
<keyword evidence="3" id="KW-0862">Zinc</keyword>
<evidence type="ECO:0008006" key="9">
    <source>
        <dbReference type="Google" id="ProtNLM"/>
    </source>
</evidence>